<gene>
    <name evidence="3" type="ORF">SAMN05216593_108220</name>
</gene>
<sequence>MIYVGEIRDIASAAQIVRASINGNFIITTGHSGSIPDVLERFASLAQPHISNAREILAKGLVAVVHQSLESIGSKKILKVKSLVLTGNDGAAIREKIRSGHIQQIEQDVENQSKRSLWG</sequence>
<accession>A0A1M7P7F6</accession>
<dbReference type="Pfam" id="PF00437">
    <property type="entry name" value="T2SSE"/>
    <property type="match status" value="1"/>
</dbReference>
<dbReference type="AlphaFoldDB" id="A0A1M7P7F6"/>
<evidence type="ECO:0000256" key="1">
    <source>
        <dbReference type="ARBA" id="ARBA00006611"/>
    </source>
</evidence>
<name>A0A1M7P7F6_9PSED</name>
<dbReference type="InterPro" id="IPR001482">
    <property type="entry name" value="T2SS/T4SS_dom"/>
</dbReference>
<proteinExistence type="inferred from homology"/>
<organism evidence="3 4">
    <name type="scientific">Pseudomonas asturiensis</name>
    <dbReference type="NCBI Taxonomy" id="1190415"/>
    <lineage>
        <taxon>Bacteria</taxon>
        <taxon>Pseudomonadati</taxon>
        <taxon>Pseudomonadota</taxon>
        <taxon>Gammaproteobacteria</taxon>
        <taxon>Pseudomonadales</taxon>
        <taxon>Pseudomonadaceae</taxon>
        <taxon>Pseudomonas</taxon>
    </lineage>
</organism>
<protein>
    <submittedName>
        <fullName evidence="3">Twitching motility protein PilT</fullName>
    </submittedName>
</protein>
<evidence type="ECO:0000313" key="4">
    <source>
        <dbReference type="Proteomes" id="UP000183983"/>
    </source>
</evidence>
<reference evidence="3 4" key="1">
    <citation type="submission" date="2016-11" db="EMBL/GenBank/DDBJ databases">
        <authorList>
            <person name="Jaros S."/>
            <person name="Januszkiewicz K."/>
            <person name="Wedrychowicz H."/>
        </authorList>
    </citation>
    <scope>NUCLEOTIDE SEQUENCE [LARGE SCALE GENOMIC DNA]</scope>
    <source>
        <strain evidence="3 4">LMG 26898</strain>
    </source>
</reference>
<dbReference type="EMBL" id="FRDA01000008">
    <property type="protein sequence ID" value="SHN12645.1"/>
    <property type="molecule type" value="Genomic_DNA"/>
</dbReference>
<comment type="similarity">
    <text evidence="1">Belongs to the GSP E family.</text>
</comment>
<dbReference type="Gene3D" id="3.40.50.300">
    <property type="entry name" value="P-loop containing nucleotide triphosphate hydrolases"/>
    <property type="match status" value="1"/>
</dbReference>
<dbReference type="InterPro" id="IPR027417">
    <property type="entry name" value="P-loop_NTPase"/>
</dbReference>
<evidence type="ECO:0000259" key="2">
    <source>
        <dbReference type="Pfam" id="PF00437"/>
    </source>
</evidence>
<dbReference type="Proteomes" id="UP000183983">
    <property type="component" value="Unassembled WGS sequence"/>
</dbReference>
<dbReference type="STRING" id="1190415.SAMN05216593_108220"/>
<feature type="domain" description="Bacterial type II secretion system protein E" evidence="2">
    <location>
        <begin position="1"/>
        <end position="69"/>
    </location>
</feature>
<dbReference type="SUPFAM" id="SSF52540">
    <property type="entry name" value="P-loop containing nucleoside triphosphate hydrolases"/>
    <property type="match status" value="1"/>
</dbReference>
<evidence type="ECO:0000313" key="3">
    <source>
        <dbReference type="EMBL" id="SHN12645.1"/>
    </source>
</evidence>